<keyword evidence="1" id="KW-0812">Transmembrane</keyword>
<feature type="transmembrane region" description="Helical" evidence="1">
    <location>
        <begin position="102"/>
        <end position="135"/>
    </location>
</feature>
<name>A0ABW8YRT4_9SPHN</name>
<feature type="transmembrane region" description="Helical" evidence="1">
    <location>
        <begin position="176"/>
        <end position="196"/>
    </location>
</feature>
<organism evidence="2 3">
    <name type="scientific">Sphingomonas plantiphila</name>
    <dbReference type="NCBI Taxonomy" id="3163295"/>
    <lineage>
        <taxon>Bacteria</taxon>
        <taxon>Pseudomonadati</taxon>
        <taxon>Pseudomonadota</taxon>
        <taxon>Alphaproteobacteria</taxon>
        <taxon>Sphingomonadales</taxon>
        <taxon>Sphingomonadaceae</taxon>
        <taxon>Sphingomonas</taxon>
    </lineage>
</organism>
<comment type="caution">
    <text evidence="2">The sequence shown here is derived from an EMBL/GenBank/DDBJ whole genome shotgun (WGS) entry which is preliminary data.</text>
</comment>
<feature type="transmembrane region" description="Helical" evidence="1">
    <location>
        <begin position="20"/>
        <end position="37"/>
    </location>
</feature>
<evidence type="ECO:0000313" key="2">
    <source>
        <dbReference type="EMBL" id="MFL9842152.1"/>
    </source>
</evidence>
<dbReference type="RefSeq" id="WP_408079525.1">
    <property type="nucleotide sequence ID" value="NZ_JBELQC010000002.1"/>
</dbReference>
<proteinExistence type="predicted"/>
<feature type="transmembrane region" description="Helical" evidence="1">
    <location>
        <begin position="426"/>
        <end position="444"/>
    </location>
</feature>
<evidence type="ECO:0000256" key="1">
    <source>
        <dbReference type="SAM" id="Phobius"/>
    </source>
</evidence>
<feature type="transmembrane region" description="Helical" evidence="1">
    <location>
        <begin position="147"/>
        <end position="169"/>
    </location>
</feature>
<gene>
    <name evidence="2" type="ORF">ABS767_14365</name>
</gene>
<feature type="transmembrane region" description="Helical" evidence="1">
    <location>
        <begin position="396"/>
        <end position="414"/>
    </location>
</feature>
<dbReference type="EMBL" id="JBELQC010000002">
    <property type="protein sequence ID" value="MFL9842152.1"/>
    <property type="molecule type" value="Genomic_DNA"/>
</dbReference>
<evidence type="ECO:0000313" key="3">
    <source>
        <dbReference type="Proteomes" id="UP001629244"/>
    </source>
</evidence>
<protein>
    <recommendedName>
        <fullName evidence="4">ABC-2 type transport system permease protein</fullName>
    </recommendedName>
</protein>
<accession>A0ABW8YRT4</accession>
<dbReference type="Proteomes" id="UP001629244">
    <property type="component" value="Unassembled WGS sequence"/>
</dbReference>
<reference evidence="2 3" key="1">
    <citation type="submission" date="2024-06" db="EMBL/GenBank/DDBJ databases">
        <authorList>
            <person name="Kaempfer P."/>
            <person name="Viver T."/>
        </authorList>
    </citation>
    <scope>NUCLEOTIDE SEQUENCE [LARGE SCALE GENOMIC DNA]</scope>
    <source>
        <strain evidence="2 3">ST-64</strain>
    </source>
</reference>
<keyword evidence="1" id="KW-0472">Membrane</keyword>
<feature type="transmembrane region" description="Helical" evidence="1">
    <location>
        <begin position="57"/>
        <end position="81"/>
    </location>
</feature>
<keyword evidence="3" id="KW-1185">Reference proteome</keyword>
<evidence type="ECO:0008006" key="4">
    <source>
        <dbReference type="Google" id="ProtNLM"/>
    </source>
</evidence>
<keyword evidence="1" id="KW-1133">Transmembrane helix</keyword>
<feature type="transmembrane region" description="Helical" evidence="1">
    <location>
        <begin position="261"/>
        <end position="278"/>
    </location>
</feature>
<sequence>MIATLAATTQAALRRYTRSWGLWAVLLIGPIAARWWIPRDDATTAVIAIDGHAPILSSAMLGVTLGVVVSTLLLPVGFIYLRSNVTRRQPWQVDSVTPASRVGIALGQFFADALVFAGVLAGLSCAGLIIGALLLSPHAFRPIEILGPLWLIAGPSLLVVAGVRTLFAARPRLRGALGEVAFFCLWMASLVMAIGAGEGGQTDFRHNMADMAGFLRPLTAELNPGDPVNLSIGSSVLVGAERIAIDPVVGITSPGYVASRLGWAGIALVLAALGGLVYRSPVRGQSVVRPGRFARWNRPAPTRPADPDAPAARRVAMALPGLLRSEAGLIVRGRMARVAVAVIAVAGLLVDFRHVASPAILLLLIFGATAHAGRSEQAKLIALTATMRVSPWARRAAFVLATTGWSVAAGLPAIARGLTMGLVEPLWLSLGTGAVVGAVTMALARVSRSAFAPRLVLLLAWYGYISV</sequence>